<keyword evidence="3" id="KW-1185">Reference proteome</keyword>
<feature type="compositionally biased region" description="Polar residues" evidence="1">
    <location>
        <begin position="545"/>
        <end position="557"/>
    </location>
</feature>
<reference evidence="2 3" key="1">
    <citation type="journal article" date="2014" name="BMC Genomics">
        <title>Comparative genomics of the major fungal agents of human and animal Sporotrichosis: Sporothrix schenckii and Sporothrix brasiliensis.</title>
        <authorList>
            <person name="Teixeira M.M."/>
            <person name="de Almeida L.G."/>
            <person name="Kubitschek-Barreira P."/>
            <person name="Alves F.L."/>
            <person name="Kioshima E.S."/>
            <person name="Abadio A.K."/>
            <person name="Fernandes L."/>
            <person name="Derengowski L.S."/>
            <person name="Ferreira K.S."/>
            <person name="Souza R.C."/>
            <person name="Ruiz J.C."/>
            <person name="de Andrade N.C."/>
            <person name="Paes H.C."/>
            <person name="Nicola A.M."/>
            <person name="Albuquerque P."/>
            <person name="Gerber A.L."/>
            <person name="Martins V.P."/>
            <person name="Peconick L.D."/>
            <person name="Neto A.V."/>
            <person name="Chaucanez C.B."/>
            <person name="Silva P.A."/>
            <person name="Cunha O.L."/>
            <person name="de Oliveira F.F."/>
            <person name="dos Santos T.C."/>
            <person name="Barros A.L."/>
            <person name="Soares M.A."/>
            <person name="de Oliveira L.M."/>
            <person name="Marini M.M."/>
            <person name="Villalobos-Duno H."/>
            <person name="Cunha M.M."/>
            <person name="de Hoog S."/>
            <person name="da Silveira J.F."/>
            <person name="Henrissat B."/>
            <person name="Nino-Vega G.A."/>
            <person name="Cisalpino P.S."/>
            <person name="Mora-Montes H.M."/>
            <person name="Almeida S.R."/>
            <person name="Stajich J.E."/>
            <person name="Lopes-Bezerra L.M."/>
            <person name="Vasconcelos A.T."/>
            <person name="Felipe M.S."/>
        </authorList>
    </citation>
    <scope>NUCLEOTIDE SEQUENCE [LARGE SCALE GENOMIC DNA]</scope>
    <source>
        <strain evidence="2 3">5110</strain>
    </source>
</reference>
<feature type="compositionally biased region" description="Low complexity" evidence="1">
    <location>
        <begin position="12"/>
        <end position="25"/>
    </location>
</feature>
<dbReference type="HOGENOM" id="CLU_481607_0_0_1"/>
<feature type="region of interest" description="Disordered" evidence="1">
    <location>
        <begin position="1"/>
        <end position="25"/>
    </location>
</feature>
<organism evidence="2 3">
    <name type="scientific">Sporothrix brasiliensis 5110</name>
    <dbReference type="NCBI Taxonomy" id="1398154"/>
    <lineage>
        <taxon>Eukaryota</taxon>
        <taxon>Fungi</taxon>
        <taxon>Dikarya</taxon>
        <taxon>Ascomycota</taxon>
        <taxon>Pezizomycotina</taxon>
        <taxon>Sordariomycetes</taxon>
        <taxon>Sordariomycetidae</taxon>
        <taxon>Ophiostomatales</taxon>
        <taxon>Ophiostomataceae</taxon>
        <taxon>Sporothrix</taxon>
    </lineage>
</organism>
<feature type="compositionally biased region" description="Pro residues" evidence="1">
    <location>
        <begin position="454"/>
        <end position="466"/>
    </location>
</feature>
<dbReference type="EMBL" id="AWTV01000006">
    <property type="protein sequence ID" value="KIH93159.1"/>
    <property type="molecule type" value="Genomic_DNA"/>
</dbReference>
<accession>A0A0C2F2R4</accession>
<sequence length="566" mass="58873">MSSNRFGHFAASSSSRGSPSTSSGGRQIAERLMLHSFSLAEMDGSGHFIATALNIALELLESAAGQNVLRDLGTSVVRAWRATGSEGSDPFDGDEAYMSSYVRYFVQQMRLYVPWVTIDPGITSLDVIAHIETYSSVESQLDAFIPRASCHFSINPLIVESMLVNDTRLWQPTVRGASSAEEDRLKRKAKHNYDTFLFIFGVAFFHESCHAFTTYLAGSDASSTPPAVTYLTYHETQSEDDDEGARNATGESGRWAERQLLGGSLELYRDVDDDNVQPGVPFLLDDAATAWPVKSDAIHAFISNVQHCRFPLRTGKDKLTEQDRITYGIASLGSTDTVPAQASHRTMAALRQVGQLPAYNIMTRLAVVSVVATLSSCGPGVYGGSGFSVTDTVTITAVGLPAAAGSVVGGRVLTMVVEGGPGAGAVDVGGADGSSSLTGSVYGPQTAPAVKTPVPHPAGTVPPAPMPAVSQGGPRKGGRKGRPGTAAMAGGIVAATAVGLASTGVPVSVTVTPEWGEPAALYAGVAAAAAAQRSSSCCGLYSTSARGLAQTEPNTDSKAAATAAVE</sequence>
<dbReference type="RefSeq" id="XP_040621169.1">
    <property type="nucleotide sequence ID" value="XM_040760625.1"/>
</dbReference>
<protein>
    <submittedName>
        <fullName evidence="2">Uncharacterized protein</fullName>
    </submittedName>
</protein>
<dbReference type="GeneID" id="63675546"/>
<evidence type="ECO:0000313" key="3">
    <source>
        <dbReference type="Proteomes" id="UP000031575"/>
    </source>
</evidence>
<proteinExistence type="predicted"/>
<dbReference type="AlphaFoldDB" id="A0A0C2F2R4"/>
<dbReference type="OrthoDB" id="5290015at2759"/>
<name>A0A0C2F2R4_9PEZI</name>
<evidence type="ECO:0000313" key="2">
    <source>
        <dbReference type="EMBL" id="KIH93159.1"/>
    </source>
</evidence>
<feature type="region of interest" description="Disordered" evidence="1">
    <location>
        <begin position="453"/>
        <end position="485"/>
    </location>
</feature>
<gene>
    <name evidence="2" type="ORF">SPBR_02322</name>
</gene>
<dbReference type="VEuPathDB" id="FungiDB:SPBR_02322"/>
<evidence type="ECO:0000256" key="1">
    <source>
        <dbReference type="SAM" id="MobiDB-lite"/>
    </source>
</evidence>
<feature type="region of interest" description="Disordered" evidence="1">
    <location>
        <begin position="545"/>
        <end position="566"/>
    </location>
</feature>
<comment type="caution">
    <text evidence="2">The sequence shown here is derived from an EMBL/GenBank/DDBJ whole genome shotgun (WGS) entry which is preliminary data.</text>
</comment>
<dbReference type="Proteomes" id="UP000031575">
    <property type="component" value="Unassembled WGS sequence"/>
</dbReference>